<name>A0A099KJF2_COLPS</name>
<dbReference type="Proteomes" id="UP000029868">
    <property type="component" value="Unassembled WGS sequence"/>
</dbReference>
<feature type="chain" id="PRO_5001957331" description="Lipoprotein" evidence="1">
    <location>
        <begin position="21"/>
        <end position="143"/>
    </location>
</feature>
<evidence type="ECO:0000256" key="1">
    <source>
        <dbReference type="SAM" id="SignalP"/>
    </source>
</evidence>
<sequence>MKLLMTFLLLLTCLSCSDEAEFYSVESFNDQFTNGLFISKLRNHNIPYQYDYLMGEDYVLVHFSFKKSLIQLRKDSLKEAKSLSLINLDNVCSQQNLSQKFNESNVFHMTLNKRGIPMIRITNKDHSSKNVSAILSAYDWRCD</sequence>
<protein>
    <recommendedName>
        <fullName evidence="4">Lipoprotein</fullName>
    </recommendedName>
</protein>
<proteinExistence type="predicted"/>
<reference evidence="2 3" key="1">
    <citation type="submission" date="2014-08" db="EMBL/GenBank/DDBJ databases">
        <title>Genomic and Phenotypic Diversity of Colwellia psychrerythraea strains from Disparate Marine Basins.</title>
        <authorList>
            <person name="Techtmann S.M."/>
            <person name="Stelling S.C."/>
            <person name="Utturkar S.M."/>
            <person name="Alshibli N."/>
            <person name="Harris A."/>
            <person name="Brown S.D."/>
            <person name="Hazen T.C."/>
        </authorList>
    </citation>
    <scope>NUCLEOTIDE SEQUENCE [LARGE SCALE GENOMIC DNA]</scope>
    <source>
        <strain evidence="2 3">GAB14E</strain>
    </source>
</reference>
<evidence type="ECO:0000313" key="2">
    <source>
        <dbReference type="EMBL" id="KGJ89708.1"/>
    </source>
</evidence>
<evidence type="ECO:0000313" key="3">
    <source>
        <dbReference type="Proteomes" id="UP000029868"/>
    </source>
</evidence>
<evidence type="ECO:0008006" key="4">
    <source>
        <dbReference type="Google" id="ProtNLM"/>
    </source>
</evidence>
<gene>
    <name evidence="2" type="ORF">GAB14E_3869</name>
</gene>
<dbReference type="PATRIC" id="fig|28229.3.peg.3796"/>
<accession>A0A099KJF2</accession>
<dbReference type="AlphaFoldDB" id="A0A099KJF2"/>
<comment type="caution">
    <text evidence="2">The sequence shown here is derived from an EMBL/GenBank/DDBJ whole genome shotgun (WGS) entry which is preliminary data.</text>
</comment>
<feature type="signal peptide" evidence="1">
    <location>
        <begin position="1"/>
        <end position="20"/>
    </location>
</feature>
<organism evidence="2 3">
    <name type="scientific">Colwellia psychrerythraea</name>
    <name type="common">Vibrio psychroerythus</name>
    <dbReference type="NCBI Taxonomy" id="28229"/>
    <lineage>
        <taxon>Bacteria</taxon>
        <taxon>Pseudomonadati</taxon>
        <taxon>Pseudomonadota</taxon>
        <taxon>Gammaproteobacteria</taxon>
        <taxon>Alteromonadales</taxon>
        <taxon>Colwelliaceae</taxon>
        <taxon>Colwellia</taxon>
    </lineage>
</organism>
<keyword evidence="1" id="KW-0732">Signal</keyword>
<dbReference type="EMBL" id="JQEC01000054">
    <property type="protein sequence ID" value="KGJ89708.1"/>
    <property type="molecule type" value="Genomic_DNA"/>
</dbReference>